<dbReference type="Pfam" id="PF00201">
    <property type="entry name" value="UDPGT"/>
    <property type="match status" value="1"/>
</dbReference>
<dbReference type="InterPro" id="IPR002213">
    <property type="entry name" value="UDP_glucos_trans"/>
</dbReference>
<dbReference type="STRING" id="218851.A0A2G5D0L9"/>
<protein>
    <recommendedName>
        <fullName evidence="5">Glycosyltransferase</fullName>
    </recommendedName>
</protein>
<dbReference type="PANTHER" id="PTHR48049">
    <property type="entry name" value="GLYCOSYLTRANSFERASE"/>
    <property type="match status" value="1"/>
</dbReference>
<keyword evidence="2" id="KW-0808">Transferase</keyword>
<evidence type="ECO:0000313" key="4">
    <source>
        <dbReference type="Proteomes" id="UP000230069"/>
    </source>
</evidence>
<dbReference type="CDD" id="cd03784">
    <property type="entry name" value="GT1_Gtf-like"/>
    <property type="match status" value="1"/>
</dbReference>
<dbReference type="InParanoid" id="A0A2G5D0L9"/>
<dbReference type="PANTHER" id="PTHR48049:SF65">
    <property type="entry name" value="ANTHOCYANIDIN 3-O-GLUCOSYLTRANSFERASE"/>
    <property type="match status" value="1"/>
</dbReference>
<dbReference type="GO" id="GO:0035251">
    <property type="term" value="F:UDP-glucosyltransferase activity"/>
    <property type="evidence" value="ECO:0007669"/>
    <property type="project" value="InterPro"/>
</dbReference>
<organism evidence="3 4">
    <name type="scientific">Aquilegia coerulea</name>
    <name type="common">Rocky mountain columbine</name>
    <dbReference type="NCBI Taxonomy" id="218851"/>
    <lineage>
        <taxon>Eukaryota</taxon>
        <taxon>Viridiplantae</taxon>
        <taxon>Streptophyta</taxon>
        <taxon>Embryophyta</taxon>
        <taxon>Tracheophyta</taxon>
        <taxon>Spermatophyta</taxon>
        <taxon>Magnoliopsida</taxon>
        <taxon>Ranunculales</taxon>
        <taxon>Ranunculaceae</taxon>
        <taxon>Thalictroideae</taxon>
        <taxon>Aquilegia</taxon>
    </lineage>
</organism>
<evidence type="ECO:0000256" key="2">
    <source>
        <dbReference type="ARBA" id="ARBA00022679"/>
    </source>
</evidence>
<comment type="similarity">
    <text evidence="1">Belongs to the UDP-glycosyltransferase family.</text>
</comment>
<dbReference type="AlphaFoldDB" id="A0A2G5D0L9"/>
<reference evidence="3 4" key="1">
    <citation type="submission" date="2017-09" db="EMBL/GenBank/DDBJ databases">
        <title>WGS assembly of Aquilegia coerulea Goldsmith.</title>
        <authorList>
            <person name="Hodges S."/>
            <person name="Kramer E."/>
            <person name="Nordborg M."/>
            <person name="Tomkins J."/>
            <person name="Borevitz J."/>
            <person name="Derieg N."/>
            <person name="Yan J."/>
            <person name="Mihaltcheva S."/>
            <person name="Hayes R.D."/>
            <person name="Rokhsar D."/>
        </authorList>
    </citation>
    <scope>NUCLEOTIDE SEQUENCE [LARGE SCALE GENOMIC DNA]</scope>
    <source>
        <strain evidence="4">cv. Goldsmith</strain>
    </source>
</reference>
<sequence length="456" mass="49991">MAEAANHHQPHVAAIAFPFGSHATQLLNITREFAIAAPEVTFSFFSTAKSNQSLFGSSCSSACPEFDNIKVYDVDDGIPENHVFSGHPLEEIELFIKATPNNFKKAIEKAVSDTNKKISCLTNDAFLWMVGNIAEELGVPWIPVWAPGASSLSSHFYTNLIRESTKGGNEPISFIPGMDTVRYCDLPEEIRRYSSQSLFCQMLDMAGEMMPRATAIAINSFEELECPIIKDLKSKIKICLAVGPLTVVSPSLSDSEDPHGCLSWLDDKSIASVAYISFGTKATPPLQELVALADGLEASEVPFLWSLKDYAKKNLPVGFLERTSGRGKVVPWTPQSKVLGHSAIGVIVTHCGWNSVLESIMDGVPIIYRPFFGDHMLIGRFVSTVWEIGVKVGDEGVFTKHGTVNALNLILCKEEGKKIRQKVKRLRELGKQALGPTGSTTKNFNTLLEIVTIQKK</sequence>
<name>A0A2G5D0L9_AQUCA</name>
<keyword evidence="4" id="KW-1185">Reference proteome</keyword>
<dbReference type="Proteomes" id="UP000230069">
    <property type="component" value="Unassembled WGS sequence"/>
</dbReference>
<gene>
    <name evidence="3" type="ORF">AQUCO_03100072v1</name>
</gene>
<proteinExistence type="inferred from homology"/>
<dbReference type="OrthoDB" id="5835829at2759"/>
<evidence type="ECO:0008006" key="5">
    <source>
        <dbReference type="Google" id="ProtNLM"/>
    </source>
</evidence>
<dbReference type="InterPro" id="IPR050481">
    <property type="entry name" value="UDP-glycosyltransf_plant"/>
</dbReference>
<dbReference type="Gene3D" id="3.40.50.2000">
    <property type="entry name" value="Glycogen Phosphorylase B"/>
    <property type="match status" value="2"/>
</dbReference>
<accession>A0A2G5D0L9</accession>
<evidence type="ECO:0000256" key="1">
    <source>
        <dbReference type="ARBA" id="ARBA00009995"/>
    </source>
</evidence>
<dbReference type="FunFam" id="3.40.50.2000:FF:000060">
    <property type="entry name" value="Glycosyltransferase"/>
    <property type="match status" value="1"/>
</dbReference>
<dbReference type="SUPFAM" id="SSF53756">
    <property type="entry name" value="UDP-Glycosyltransferase/glycogen phosphorylase"/>
    <property type="match status" value="1"/>
</dbReference>
<dbReference type="EMBL" id="KZ305048">
    <property type="protein sequence ID" value="PIA37060.1"/>
    <property type="molecule type" value="Genomic_DNA"/>
</dbReference>
<evidence type="ECO:0000313" key="3">
    <source>
        <dbReference type="EMBL" id="PIA37060.1"/>
    </source>
</evidence>